<reference evidence="1" key="1">
    <citation type="submission" date="2020-02" db="EMBL/GenBank/DDBJ databases">
        <authorList>
            <person name="Palmer J.M."/>
        </authorList>
    </citation>
    <scope>NUCLEOTIDE SEQUENCE</scope>
    <source>
        <strain evidence="1">EPUS1.4</strain>
        <tissue evidence="1">Thallus</tissue>
    </source>
</reference>
<protein>
    <submittedName>
        <fullName evidence="1">Uncharacterized protein</fullName>
    </submittedName>
</protein>
<dbReference type="AlphaFoldDB" id="A0A8H7ANT3"/>
<name>A0A8H7ANT3_9EURO</name>
<evidence type="ECO:0000313" key="1">
    <source>
        <dbReference type="EMBL" id="KAF7511442.1"/>
    </source>
</evidence>
<keyword evidence="2" id="KW-1185">Reference proteome</keyword>
<accession>A0A8H7ANT3</accession>
<organism evidence="1 2">
    <name type="scientific">Endocarpon pusillum</name>
    <dbReference type="NCBI Taxonomy" id="364733"/>
    <lineage>
        <taxon>Eukaryota</taxon>
        <taxon>Fungi</taxon>
        <taxon>Dikarya</taxon>
        <taxon>Ascomycota</taxon>
        <taxon>Pezizomycotina</taxon>
        <taxon>Eurotiomycetes</taxon>
        <taxon>Chaetothyriomycetidae</taxon>
        <taxon>Verrucariales</taxon>
        <taxon>Verrucariaceae</taxon>
        <taxon>Endocarpon</taxon>
    </lineage>
</organism>
<comment type="caution">
    <text evidence="1">The sequence shown here is derived from an EMBL/GenBank/DDBJ whole genome shotgun (WGS) entry which is preliminary data.</text>
</comment>
<gene>
    <name evidence="1" type="ORF">GJ744_004631</name>
</gene>
<evidence type="ECO:0000313" key="2">
    <source>
        <dbReference type="Proteomes" id="UP000606974"/>
    </source>
</evidence>
<sequence length="114" mass="12355">MENSLAIAFHTSKHGARLRFTTQSVPSAFDEPHPTLAAGIVHCSPSLLRLPASVPSSDWHAGDRGVKVCDHGHGDGRMKVKNVQGRGLMKLETQERVCVRSTPYEVGKLQLGSI</sequence>
<proteinExistence type="predicted"/>
<dbReference type="Proteomes" id="UP000606974">
    <property type="component" value="Unassembled WGS sequence"/>
</dbReference>
<dbReference type="EMBL" id="JAACFV010000020">
    <property type="protein sequence ID" value="KAF7511442.1"/>
    <property type="molecule type" value="Genomic_DNA"/>
</dbReference>